<reference evidence="1" key="2">
    <citation type="journal article" date="2021" name="PeerJ">
        <title>Extensive microbial diversity within the chicken gut microbiome revealed by metagenomics and culture.</title>
        <authorList>
            <person name="Gilroy R."/>
            <person name="Ravi A."/>
            <person name="Getino M."/>
            <person name="Pursley I."/>
            <person name="Horton D.L."/>
            <person name="Alikhan N.F."/>
            <person name="Baker D."/>
            <person name="Gharbi K."/>
            <person name="Hall N."/>
            <person name="Watson M."/>
            <person name="Adriaenssens E.M."/>
            <person name="Foster-Nyarko E."/>
            <person name="Jarju S."/>
            <person name="Secka A."/>
            <person name="Antonio M."/>
            <person name="Oren A."/>
            <person name="Chaudhuri R.R."/>
            <person name="La Ragione R."/>
            <person name="Hildebrand F."/>
            <person name="Pallen M.J."/>
        </authorList>
    </citation>
    <scope>NUCLEOTIDE SEQUENCE</scope>
    <source>
        <strain evidence="1">3924</strain>
    </source>
</reference>
<sequence length="219" mass="24824">MLRKYIKRPAAIRFRRYSHKGYAAFVSMHREVTIGTVASYIAERQLLKAKSAHSADVSVHRDEKLTDLLCGTQAEHDETVIDAAVALGLASSFVAEIPAAADFSDLESISKKTYEAVHGHRFMHRLFRYARCRTADAPIRRRTSSAAPRPLLLTKQSHTIPGLRRHGQCQPHVNQRKPLNPNRPLDFELILCLWRVDLYALSRRHSGLCQGKVRIKIPP</sequence>
<dbReference type="AlphaFoldDB" id="A0A940DM21"/>
<protein>
    <submittedName>
        <fullName evidence="1">Uncharacterized protein</fullName>
    </submittedName>
</protein>
<evidence type="ECO:0000313" key="2">
    <source>
        <dbReference type="Proteomes" id="UP000712007"/>
    </source>
</evidence>
<name>A0A940DM21_9BACT</name>
<accession>A0A940DM21</accession>
<dbReference type="Proteomes" id="UP000712007">
    <property type="component" value="Unassembled WGS sequence"/>
</dbReference>
<gene>
    <name evidence="1" type="ORF">IAC51_07440</name>
</gene>
<proteinExistence type="predicted"/>
<comment type="caution">
    <text evidence="1">The sequence shown here is derived from an EMBL/GenBank/DDBJ whole genome shotgun (WGS) entry which is preliminary data.</text>
</comment>
<evidence type="ECO:0000313" key="1">
    <source>
        <dbReference type="EMBL" id="MBO8440467.1"/>
    </source>
</evidence>
<dbReference type="EMBL" id="JADIMV010000129">
    <property type="protein sequence ID" value="MBO8440467.1"/>
    <property type="molecule type" value="Genomic_DNA"/>
</dbReference>
<organism evidence="1 2">
    <name type="scientific">Candidatus Aphodosoma intestinipullorum</name>
    <dbReference type="NCBI Taxonomy" id="2840674"/>
    <lineage>
        <taxon>Bacteria</taxon>
        <taxon>Pseudomonadati</taxon>
        <taxon>Bacteroidota</taxon>
        <taxon>Bacteroidia</taxon>
        <taxon>Bacteroidales</taxon>
        <taxon>Candidatus Aphodosoma</taxon>
    </lineage>
</organism>
<reference evidence="1" key="1">
    <citation type="submission" date="2020-10" db="EMBL/GenBank/DDBJ databases">
        <authorList>
            <person name="Gilroy R."/>
        </authorList>
    </citation>
    <scope>NUCLEOTIDE SEQUENCE</scope>
    <source>
        <strain evidence="1">3924</strain>
    </source>
</reference>